<evidence type="ECO:0000313" key="2">
    <source>
        <dbReference type="Proteomes" id="UP001295740"/>
    </source>
</evidence>
<proteinExistence type="predicted"/>
<accession>A0AAI8YDB7</accession>
<dbReference type="AlphaFoldDB" id="A0AAI8YDB7"/>
<name>A0AAI8YDB7_9PEZI</name>
<dbReference type="Proteomes" id="UP001295740">
    <property type="component" value="Unassembled WGS sequence"/>
</dbReference>
<comment type="caution">
    <text evidence="1">The sequence shown here is derived from an EMBL/GenBank/DDBJ whole genome shotgun (WGS) entry which is preliminary data.</text>
</comment>
<evidence type="ECO:0000313" key="1">
    <source>
        <dbReference type="EMBL" id="CAJ2500552.1"/>
    </source>
</evidence>
<sequence length="355" mass="39952">MATEDAHASALSEPSVSMCYMGLPTEVRHKILSVTDLVAPKSAISWDLEQGFSLGYEREDPWKTPTHLFLISKTFTEDARAVFFGCNHFRVESRFFTMSAINSLTQLHKSRLALSTSSSGTTHSTFIGATEDSVWHMVTPPALGDGENDDLLYDDDHITAGIFLTEVVPRSSLQYLRSIDISIHDPGVKPARQREWLHIVDYLQEAGLDLRFLLARTWGGISKSELPFSRELETGYELVTEERLNELGNFVDKMVWPLDNDGTPRGTGQLLVDMRLCDALWEFYGNVMYRLRQKGEPRAVGGEVDYSFESARETKREIVLVQGDLAACEGVVEGVWIEGAYARFKNWPERQDGGM</sequence>
<organism evidence="1 2">
    <name type="scientific">Anthostomella pinea</name>
    <dbReference type="NCBI Taxonomy" id="933095"/>
    <lineage>
        <taxon>Eukaryota</taxon>
        <taxon>Fungi</taxon>
        <taxon>Dikarya</taxon>
        <taxon>Ascomycota</taxon>
        <taxon>Pezizomycotina</taxon>
        <taxon>Sordariomycetes</taxon>
        <taxon>Xylariomycetidae</taxon>
        <taxon>Xylariales</taxon>
        <taxon>Xylariaceae</taxon>
        <taxon>Anthostomella</taxon>
    </lineage>
</organism>
<keyword evidence="2" id="KW-1185">Reference proteome</keyword>
<gene>
    <name evidence="1" type="ORF">KHLLAP_LOCUS1020</name>
</gene>
<dbReference type="EMBL" id="CAUWAG010000003">
    <property type="protein sequence ID" value="CAJ2500552.1"/>
    <property type="molecule type" value="Genomic_DNA"/>
</dbReference>
<reference evidence="1" key="1">
    <citation type="submission" date="2023-10" db="EMBL/GenBank/DDBJ databases">
        <authorList>
            <person name="Hackl T."/>
        </authorList>
    </citation>
    <scope>NUCLEOTIDE SEQUENCE</scope>
</reference>
<protein>
    <submittedName>
        <fullName evidence="1">Uu.00g034050.m01.CDS01</fullName>
    </submittedName>
</protein>